<dbReference type="Pfam" id="PF02589">
    <property type="entry name" value="LUD_dom"/>
    <property type="match status" value="1"/>
</dbReference>
<dbReference type="AlphaFoldDB" id="A0A2S6HVT9"/>
<protein>
    <submittedName>
        <fullName evidence="2">YkgG family uncharacterized protein</fullName>
    </submittedName>
</protein>
<evidence type="ECO:0000313" key="3">
    <source>
        <dbReference type="Proteomes" id="UP000237749"/>
    </source>
</evidence>
<dbReference type="EMBL" id="PTJA01000003">
    <property type="protein sequence ID" value="PPK82058.1"/>
    <property type="molecule type" value="Genomic_DNA"/>
</dbReference>
<sequence length="197" mass="21879">MEYSQIRKNFERHGFTTQFFSTKEDACCYLTDLLQNQTIGFGGSETLKEMGLFEALQQRNAVVWHNKVPGMAVRRLANCADIYISSANAITETGEIVNIDATGNRVAMTAFGPQSCYIIIGRNKITANIGEAYSRCKNIAAPLNAKRLGAKTPCAVKGDKCYDCNSPNRICRIISVIERVPLSMKCEIIFVDEELGY</sequence>
<dbReference type="InterPro" id="IPR024185">
    <property type="entry name" value="FTHF_cligase-like_sf"/>
</dbReference>
<evidence type="ECO:0000313" key="2">
    <source>
        <dbReference type="EMBL" id="PPK82058.1"/>
    </source>
</evidence>
<name>A0A2S6HVT9_9FIRM</name>
<dbReference type="PANTHER" id="PTHR36179:SF2">
    <property type="entry name" value="LUD DOMAIN-CONTAINING PROTEIN"/>
    <property type="match status" value="1"/>
</dbReference>
<dbReference type="RefSeq" id="WP_104436110.1">
    <property type="nucleotide sequence ID" value="NZ_PTJA01000003.1"/>
</dbReference>
<reference evidence="2 3" key="1">
    <citation type="submission" date="2018-02" db="EMBL/GenBank/DDBJ databases">
        <title>Genomic Encyclopedia of Archaeal and Bacterial Type Strains, Phase II (KMG-II): from individual species to whole genera.</title>
        <authorList>
            <person name="Goeker M."/>
        </authorList>
    </citation>
    <scope>NUCLEOTIDE SEQUENCE [LARGE SCALE GENOMIC DNA]</scope>
    <source>
        <strain evidence="2 3">DSM 3808</strain>
    </source>
</reference>
<feature type="domain" description="LUD" evidence="1">
    <location>
        <begin position="5"/>
        <end position="191"/>
    </location>
</feature>
<gene>
    <name evidence="2" type="ORF">BXY41_103271</name>
</gene>
<dbReference type="SUPFAM" id="SSF100950">
    <property type="entry name" value="NagB/RpiA/CoA transferase-like"/>
    <property type="match status" value="1"/>
</dbReference>
<dbReference type="OrthoDB" id="9809147at2"/>
<dbReference type="Gene3D" id="3.40.50.10420">
    <property type="entry name" value="NagB/RpiA/CoA transferase-like"/>
    <property type="match status" value="1"/>
</dbReference>
<dbReference type="InterPro" id="IPR003741">
    <property type="entry name" value="LUD_dom"/>
</dbReference>
<evidence type="ECO:0000259" key="1">
    <source>
        <dbReference type="Pfam" id="PF02589"/>
    </source>
</evidence>
<organism evidence="2 3">
    <name type="scientific">Lacrimispora xylanisolvens</name>
    <dbReference type="NCBI Taxonomy" id="384636"/>
    <lineage>
        <taxon>Bacteria</taxon>
        <taxon>Bacillati</taxon>
        <taxon>Bacillota</taxon>
        <taxon>Clostridia</taxon>
        <taxon>Lachnospirales</taxon>
        <taxon>Lachnospiraceae</taxon>
        <taxon>Lacrimispora</taxon>
    </lineage>
</organism>
<dbReference type="PANTHER" id="PTHR36179">
    <property type="entry name" value="LUD_DOM DOMAIN-CONTAINING PROTEIN"/>
    <property type="match status" value="1"/>
</dbReference>
<dbReference type="InterPro" id="IPR037171">
    <property type="entry name" value="NagB/RpiA_transferase-like"/>
</dbReference>
<proteinExistence type="predicted"/>
<keyword evidence="3" id="KW-1185">Reference proteome</keyword>
<dbReference type="Proteomes" id="UP000237749">
    <property type="component" value="Unassembled WGS sequence"/>
</dbReference>
<accession>A0A2S6HVT9</accession>
<comment type="caution">
    <text evidence="2">The sequence shown here is derived from an EMBL/GenBank/DDBJ whole genome shotgun (WGS) entry which is preliminary data.</text>
</comment>